<dbReference type="Proteomes" id="UP000282674">
    <property type="component" value="Unassembled WGS sequence"/>
</dbReference>
<sequence>MSTPTPPDVLLTAPYVAVAAFRAAPTWLDSDDLIPGGTATKQDAELYNVLLRASAWADNQCNQSLGAAPHTQQRNVRPNRRGDIVIHASSVPVRQVTAVSLGAGPASLSPLSDLSGVWVEDGRSIHITNPARTNWAGWLEFGTAAPGRDMLASITYTAGYASATLTAAASSGATAVTVSTPSGIFPGDVLRIWDPGLEEAVIVAPGYTPGSSTVPLATPLGQTHAAGAGVSGLPADVHQAVICYTVALLMREDVSSQAPFAEAPFGPAARTASSGGQAGGLVNEAERLLMPYRRVR</sequence>
<dbReference type="OrthoDB" id="4162544at2"/>
<dbReference type="AlphaFoldDB" id="A0A3M2MD07"/>
<reference evidence="1 2" key="1">
    <citation type="submission" date="2018-10" db="EMBL/GenBank/DDBJ databases">
        <title>Isolation from soil.</title>
        <authorList>
            <person name="Hu J."/>
        </authorList>
    </citation>
    <scope>NUCLEOTIDE SEQUENCE [LARGE SCALE GENOMIC DNA]</scope>
    <source>
        <strain evidence="1 2">NEAU-Ht49</strain>
    </source>
</reference>
<keyword evidence="2" id="KW-1185">Reference proteome</keyword>
<dbReference type="RefSeq" id="WP_122192454.1">
    <property type="nucleotide sequence ID" value="NZ_JBHSKC010000016.1"/>
</dbReference>
<evidence type="ECO:0000313" key="1">
    <source>
        <dbReference type="EMBL" id="RMI47604.1"/>
    </source>
</evidence>
<accession>A0A3M2MD07</accession>
<comment type="caution">
    <text evidence="1">The sequence shown here is derived from an EMBL/GenBank/DDBJ whole genome shotgun (WGS) entry which is preliminary data.</text>
</comment>
<organism evidence="1 2">
    <name type="scientific">Actinomadura harenae</name>
    <dbReference type="NCBI Taxonomy" id="2483351"/>
    <lineage>
        <taxon>Bacteria</taxon>
        <taxon>Bacillati</taxon>
        <taxon>Actinomycetota</taxon>
        <taxon>Actinomycetes</taxon>
        <taxon>Streptosporangiales</taxon>
        <taxon>Thermomonosporaceae</taxon>
        <taxon>Actinomadura</taxon>
    </lineage>
</organism>
<gene>
    <name evidence="1" type="ORF">EBO15_01500</name>
</gene>
<evidence type="ECO:0000313" key="2">
    <source>
        <dbReference type="Proteomes" id="UP000282674"/>
    </source>
</evidence>
<dbReference type="EMBL" id="RFFG01000002">
    <property type="protein sequence ID" value="RMI47604.1"/>
    <property type="molecule type" value="Genomic_DNA"/>
</dbReference>
<name>A0A3M2MD07_9ACTN</name>
<proteinExistence type="predicted"/>
<protein>
    <submittedName>
        <fullName evidence="1">Uncharacterized protein</fullName>
    </submittedName>
</protein>